<evidence type="ECO:0000313" key="1">
    <source>
        <dbReference type="EMBL" id="RXE59553.1"/>
    </source>
</evidence>
<dbReference type="Proteomes" id="UP000289166">
    <property type="component" value="Unassembled WGS sequence"/>
</dbReference>
<keyword evidence="2" id="KW-1185">Reference proteome</keyword>
<organism evidence="1 2">
    <name type="scientific">Acetivibrio mesophilus</name>
    <dbReference type="NCBI Taxonomy" id="2487273"/>
    <lineage>
        <taxon>Bacteria</taxon>
        <taxon>Bacillati</taxon>
        <taxon>Bacillota</taxon>
        <taxon>Clostridia</taxon>
        <taxon>Eubacteriales</taxon>
        <taxon>Oscillospiraceae</taxon>
        <taxon>Acetivibrio</taxon>
    </lineage>
</organism>
<gene>
    <name evidence="1" type="ORF">EFD62_06265</name>
</gene>
<protein>
    <submittedName>
        <fullName evidence="1">DUF4279 domain-containing protein</fullName>
    </submittedName>
</protein>
<dbReference type="RefSeq" id="WP_069194179.1">
    <property type="nucleotide sequence ID" value="NZ_RLII01000005.1"/>
</dbReference>
<dbReference type="EMBL" id="RLII01000005">
    <property type="protein sequence ID" value="RXE59553.1"/>
    <property type="molecule type" value="Genomic_DNA"/>
</dbReference>
<dbReference type="Pfam" id="PF14106">
    <property type="entry name" value="DUF4279"/>
    <property type="match status" value="1"/>
</dbReference>
<proteinExistence type="predicted"/>
<accession>A0A4Q0I5E8</accession>
<dbReference type="OrthoDB" id="893918at2"/>
<name>A0A4Q0I5E8_9FIRM</name>
<evidence type="ECO:0000313" key="2">
    <source>
        <dbReference type="Proteomes" id="UP000289166"/>
    </source>
</evidence>
<dbReference type="InterPro" id="IPR025459">
    <property type="entry name" value="DUF4279"/>
</dbReference>
<dbReference type="AlphaFoldDB" id="A0A4Q0I5E8"/>
<reference evidence="2" key="1">
    <citation type="submission" date="2018-11" db="EMBL/GenBank/DDBJ databases">
        <title>Genome sequencing of a novel mesophilic and cellulolytic organism within the genus Hungateiclostridium.</title>
        <authorList>
            <person name="Rettenmaier R."/>
            <person name="Liebl W."/>
            <person name="Zverlov V."/>
        </authorList>
    </citation>
    <scope>NUCLEOTIDE SEQUENCE [LARGE SCALE GENOMIC DNA]</scope>
    <source>
        <strain evidence="2">N2K1</strain>
    </source>
</reference>
<comment type="caution">
    <text evidence="1">The sequence shown here is derived from an EMBL/GenBank/DDBJ whole genome shotgun (WGS) entry which is preliminary data.</text>
</comment>
<sequence length="141" mass="16445">MSKNVFEIDKTNAKVEFNIIGDAFNPDIVTQKLKINPTEVWIKGEQIKGKDLYRKYTLWSISTEYEESLDINYQLKAILSVLTPKTCELLELKNTLDIEYRFCVVININNNENPAMYIDTGTIRFLNEITAEIDFDLYIYS</sequence>